<dbReference type="OrthoDB" id="1489163at2"/>
<feature type="transmembrane region" description="Helical" evidence="8">
    <location>
        <begin position="145"/>
        <end position="163"/>
    </location>
</feature>
<comment type="caution">
    <text evidence="9">The sequence shown here is derived from an EMBL/GenBank/DDBJ whole genome shotgun (WGS) entry which is preliminary data.</text>
</comment>
<feature type="transmembrane region" description="Helical" evidence="8">
    <location>
        <begin position="321"/>
        <end position="344"/>
    </location>
</feature>
<feature type="transmembrane region" description="Helical" evidence="8">
    <location>
        <begin position="356"/>
        <end position="375"/>
    </location>
</feature>
<dbReference type="RefSeq" id="WP_005994687.1">
    <property type="nucleotide sequence ID" value="NZ_AECZ01000018.1"/>
</dbReference>
<dbReference type="PANTHER" id="PTHR33908:SF11">
    <property type="entry name" value="MEMBRANE PROTEIN"/>
    <property type="match status" value="1"/>
</dbReference>
<evidence type="ECO:0000256" key="4">
    <source>
        <dbReference type="ARBA" id="ARBA00022679"/>
    </source>
</evidence>
<evidence type="ECO:0000313" key="10">
    <source>
        <dbReference type="Proteomes" id="UP000006250"/>
    </source>
</evidence>
<evidence type="ECO:0000256" key="3">
    <source>
        <dbReference type="ARBA" id="ARBA00022676"/>
    </source>
</evidence>
<dbReference type="PANTHER" id="PTHR33908">
    <property type="entry name" value="MANNOSYLTRANSFERASE YKCB-RELATED"/>
    <property type="match status" value="1"/>
</dbReference>
<proteinExistence type="predicted"/>
<dbReference type="GO" id="GO:0005886">
    <property type="term" value="C:plasma membrane"/>
    <property type="evidence" value="ECO:0007669"/>
    <property type="project" value="UniProtKB-SubCell"/>
</dbReference>
<keyword evidence="7 8" id="KW-0472">Membrane</keyword>
<feature type="transmembrane region" description="Helical" evidence="8">
    <location>
        <begin position="266"/>
        <end position="290"/>
    </location>
</feature>
<evidence type="ECO:0000256" key="2">
    <source>
        <dbReference type="ARBA" id="ARBA00022475"/>
    </source>
</evidence>
<evidence type="ECO:0000256" key="7">
    <source>
        <dbReference type="ARBA" id="ARBA00023136"/>
    </source>
</evidence>
<dbReference type="GO" id="GO:0009103">
    <property type="term" value="P:lipopolysaccharide biosynthetic process"/>
    <property type="evidence" value="ECO:0007669"/>
    <property type="project" value="UniProtKB-ARBA"/>
</dbReference>
<accession>E1JYK8</accession>
<keyword evidence="5 8" id="KW-0812">Transmembrane</keyword>
<comment type="subcellular location">
    <subcellularLocation>
        <location evidence="1">Cell membrane</location>
        <topology evidence="1">Multi-pass membrane protein</topology>
    </subcellularLocation>
</comment>
<keyword evidence="10" id="KW-1185">Reference proteome</keyword>
<sequence>MAPQHRRNFCINPLLSILAVGPFLYFTLTRYINLDFWYDELTTFLLYACVPLKKTVTDYSFPNNHIFLNILNNIYLSCIGLHDLQLLILHPWAIRLLMLMYALLFLFFLFLIGRKLYGTRTGILCVAVAATSIPFYNFATQVRGYVLSMALLAAGLYFAIDYAQRQKTRSLVWMTLLFSLLLYTIPLNLYVLFAIGVYFTLVLLVAVLRKQADWKYSRNIVIGLCCSVGIASLLYAPVLGEVIHNRFVTSLGLFSLPILTDVTPTMFLFFLSNRFYLIVILALGLTLALWKKAYRSPFLLLFLTIYAIPFLASFVRGDNYIYRLYVNLVGVFSLLVVACFDAIFRIPKLQRYKTPVIALLILGMGGTFVMTVHRLERSWTTDIATGQRLLNTYSNWHQYFYDVRGIVDLTRQAEKGRDIPVNVMKKDVDELSMPWYLKRFGVAHSVCASDDALRFGPGGEALVITGFPDVVAARLEKTYPGLACRRLNADLRFHNLLECRLPGKGGTEK</sequence>
<feature type="transmembrane region" description="Helical" evidence="8">
    <location>
        <begin position="92"/>
        <end position="112"/>
    </location>
</feature>
<keyword evidence="3" id="KW-0328">Glycosyltransferase</keyword>
<feature type="transmembrane region" description="Helical" evidence="8">
    <location>
        <begin position="220"/>
        <end position="238"/>
    </location>
</feature>
<dbReference type="GO" id="GO:0016763">
    <property type="term" value="F:pentosyltransferase activity"/>
    <property type="evidence" value="ECO:0007669"/>
    <property type="project" value="TreeGrafter"/>
</dbReference>
<dbReference type="InterPro" id="IPR050297">
    <property type="entry name" value="LipidA_mod_glycosyltrf_83"/>
</dbReference>
<keyword evidence="2" id="KW-1003">Cell membrane</keyword>
<feature type="transmembrane region" description="Helical" evidence="8">
    <location>
        <begin position="297"/>
        <end position="315"/>
    </location>
</feature>
<organism evidence="9 10">
    <name type="scientific">Solidesulfovibrio fructosivorans JJ]</name>
    <dbReference type="NCBI Taxonomy" id="596151"/>
    <lineage>
        <taxon>Bacteria</taxon>
        <taxon>Pseudomonadati</taxon>
        <taxon>Thermodesulfobacteriota</taxon>
        <taxon>Desulfovibrionia</taxon>
        <taxon>Desulfovibrionales</taxon>
        <taxon>Desulfovibrionaceae</taxon>
        <taxon>Solidesulfovibrio</taxon>
    </lineage>
</organism>
<gene>
    <name evidence="9" type="ORF">DesfrDRAFT_2707</name>
</gene>
<evidence type="ECO:0000256" key="6">
    <source>
        <dbReference type="ARBA" id="ARBA00022989"/>
    </source>
</evidence>
<protein>
    <submittedName>
        <fullName evidence="9">Uncharacterized protein</fullName>
    </submittedName>
</protein>
<feature type="transmembrane region" description="Helical" evidence="8">
    <location>
        <begin position="9"/>
        <end position="28"/>
    </location>
</feature>
<keyword evidence="6 8" id="KW-1133">Transmembrane helix</keyword>
<evidence type="ECO:0000256" key="1">
    <source>
        <dbReference type="ARBA" id="ARBA00004651"/>
    </source>
</evidence>
<dbReference type="AlphaFoldDB" id="E1JYK8"/>
<feature type="transmembrane region" description="Helical" evidence="8">
    <location>
        <begin position="121"/>
        <end position="139"/>
    </location>
</feature>
<evidence type="ECO:0000313" key="9">
    <source>
        <dbReference type="EMBL" id="EFL50592.1"/>
    </source>
</evidence>
<name>E1JYK8_SOLFR</name>
<reference evidence="9 10" key="1">
    <citation type="submission" date="2010-08" db="EMBL/GenBank/DDBJ databases">
        <title>The draft genome of Desulfovibrio fructosovorans JJ.</title>
        <authorList>
            <consortium name="US DOE Joint Genome Institute (JGI-PGF)"/>
            <person name="Lucas S."/>
            <person name="Copeland A."/>
            <person name="Lapidus A."/>
            <person name="Cheng J.-F."/>
            <person name="Bruce D."/>
            <person name="Goodwin L."/>
            <person name="Pitluck S."/>
            <person name="Land M.L."/>
            <person name="Hauser L."/>
            <person name="Chang Y.-J."/>
            <person name="Jeffries C."/>
            <person name="Wall J.D."/>
            <person name="Stahl D.A."/>
            <person name="Arkin A.P."/>
            <person name="Dehal P."/>
            <person name="Stolyar S.M."/>
            <person name="Hazen T.C."/>
            <person name="Woyke T.J."/>
        </authorList>
    </citation>
    <scope>NUCLEOTIDE SEQUENCE [LARGE SCALE GENOMIC DNA]</scope>
    <source>
        <strain evidence="9 10">JJ</strain>
    </source>
</reference>
<dbReference type="EMBL" id="AECZ01000018">
    <property type="protein sequence ID" value="EFL50592.1"/>
    <property type="molecule type" value="Genomic_DNA"/>
</dbReference>
<feature type="transmembrane region" description="Helical" evidence="8">
    <location>
        <begin position="191"/>
        <end position="208"/>
    </location>
</feature>
<keyword evidence="4" id="KW-0808">Transferase</keyword>
<evidence type="ECO:0000256" key="8">
    <source>
        <dbReference type="SAM" id="Phobius"/>
    </source>
</evidence>
<evidence type="ECO:0000256" key="5">
    <source>
        <dbReference type="ARBA" id="ARBA00022692"/>
    </source>
</evidence>
<dbReference type="Proteomes" id="UP000006250">
    <property type="component" value="Unassembled WGS sequence"/>
</dbReference>
<dbReference type="eggNOG" id="COG1807">
    <property type="taxonomic scope" value="Bacteria"/>
</dbReference>
<feature type="transmembrane region" description="Helical" evidence="8">
    <location>
        <begin position="170"/>
        <end position="185"/>
    </location>
</feature>